<sequence length="254" mass="29215">MSSKFISVVQDLEDLLCHHIASSAPTDFIEVLSNILKNVLNNDRTPYWSIQSFLYDFRDEYFRQPLRLPPKTANQLCLNEGLTKEQPGPIRPSHDIWPRLNRAAVEPLSNMPMTHDQGSDPWSFAVRIADQVYNVLRLQAKMPHKPFIEVLAENGFIAGPAEMDYAATHCRPTDGCSDQDQIQDRQEYDVNVHARLTFLEDRVRILEKREELLEGQLERAAQAMAAMRSTNLELARKVSEVQQRNHELTRTYAV</sequence>
<dbReference type="AlphaFoldDB" id="A0A9P8QVP4"/>
<name>A0A9P8QVP4_9HYPO</name>
<proteinExistence type="predicted"/>
<organism evidence="2 3">
    <name type="scientific">Trichoderma cornu-damae</name>
    <dbReference type="NCBI Taxonomy" id="654480"/>
    <lineage>
        <taxon>Eukaryota</taxon>
        <taxon>Fungi</taxon>
        <taxon>Dikarya</taxon>
        <taxon>Ascomycota</taxon>
        <taxon>Pezizomycotina</taxon>
        <taxon>Sordariomycetes</taxon>
        <taxon>Hypocreomycetidae</taxon>
        <taxon>Hypocreales</taxon>
        <taxon>Hypocreaceae</taxon>
        <taxon>Trichoderma</taxon>
    </lineage>
</organism>
<feature type="coiled-coil region" evidence="1">
    <location>
        <begin position="196"/>
        <end position="251"/>
    </location>
</feature>
<keyword evidence="1" id="KW-0175">Coiled coil</keyword>
<dbReference type="EMBL" id="JAIWOZ010000002">
    <property type="protein sequence ID" value="KAH6609462.1"/>
    <property type="molecule type" value="Genomic_DNA"/>
</dbReference>
<reference evidence="2" key="1">
    <citation type="submission" date="2021-08" db="EMBL/GenBank/DDBJ databases">
        <title>Chromosome-Level Trichoderma cornu-damae using Hi-C Data.</title>
        <authorList>
            <person name="Kim C.S."/>
        </authorList>
    </citation>
    <scope>NUCLEOTIDE SEQUENCE</scope>
    <source>
        <strain evidence="2">KA19-0412C</strain>
    </source>
</reference>
<protein>
    <submittedName>
        <fullName evidence="2">Uncharacterized protein</fullName>
    </submittedName>
</protein>
<dbReference type="OrthoDB" id="4882233at2759"/>
<comment type="caution">
    <text evidence="2">The sequence shown here is derived from an EMBL/GenBank/DDBJ whole genome shotgun (WGS) entry which is preliminary data.</text>
</comment>
<keyword evidence="3" id="KW-1185">Reference proteome</keyword>
<evidence type="ECO:0000313" key="3">
    <source>
        <dbReference type="Proteomes" id="UP000827724"/>
    </source>
</evidence>
<gene>
    <name evidence="2" type="ORF">Trco_002808</name>
</gene>
<dbReference type="Proteomes" id="UP000827724">
    <property type="component" value="Unassembled WGS sequence"/>
</dbReference>
<evidence type="ECO:0000313" key="2">
    <source>
        <dbReference type="EMBL" id="KAH6609462.1"/>
    </source>
</evidence>
<accession>A0A9P8QVP4</accession>
<evidence type="ECO:0000256" key="1">
    <source>
        <dbReference type="SAM" id="Coils"/>
    </source>
</evidence>